<gene>
    <name evidence="3" type="ORF">PGLA1383_LOCUS1324</name>
</gene>
<name>A0A813D6J3_POLGL</name>
<keyword evidence="2" id="KW-1133">Transmembrane helix</keyword>
<evidence type="ECO:0000256" key="1">
    <source>
        <dbReference type="SAM" id="MobiDB-lite"/>
    </source>
</evidence>
<dbReference type="EMBL" id="CAJNNV010000353">
    <property type="protein sequence ID" value="CAE8582324.1"/>
    <property type="molecule type" value="Genomic_DNA"/>
</dbReference>
<sequence length="101" mass="10525">MEKGPGDTVTSTRVEVSPFLRTDNDRELDPSLGRGRDMVVGMMSLSFAAVCLVVVAVLGGLVALLLLPRLLLCALLSRAPVGSGLSPSFSIAYLNGILLPG</sequence>
<comment type="caution">
    <text evidence="3">The sequence shown here is derived from an EMBL/GenBank/DDBJ whole genome shotgun (WGS) entry which is preliminary data.</text>
</comment>
<keyword evidence="2" id="KW-0812">Transmembrane</keyword>
<keyword evidence="4" id="KW-1185">Reference proteome</keyword>
<accession>A0A813D6J3</accession>
<protein>
    <submittedName>
        <fullName evidence="3">Uncharacterized protein</fullName>
    </submittedName>
</protein>
<proteinExistence type="predicted"/>
<dbReference type="AlphaFoldDB" id="A0A813D6J3"/>
<reference evidence="3" key="1">
    <citation type="submission" date="2021-02" db="EMBL/GenBank/DDBJ databases">
        <authorList>
            <person name="Dougan E. K."/>
            <person name="Rhodes N."/>
            <person name="Thang M."/>
            <person name="Chan C."/>
        </authorList>
    </citation>
    <scope>NUCLEOTIDE SEQUENCE</scope>
</reference>
<feature type="region of interest" description="Disordered" evidence="1">
    <location>
        <begin position="1"/>
        <end position="28"/>
    </location>
</feature>
<evidence type="ECO:0000256" key="2">
    <source>
        <dbReference type="SAM" id="Phobius"/>
    </source>
</evidence>
<feature type="transmembrane region" description="Helical" evidence="2">
    <location>
        <begin position="38"/>
        <end position="67"/>
    </location>
</feature>
<organism evidence="3 4">
    <name type="scientific">Polarella glacialis</name>
    <name type="common">Dinoflagellate</name>
    <dbReference type="NCBI Taxonomy" id="89957"/>
    <lineage>
        <taxon>Eukaryota</taxon>
        <taxon>Sar</taxon>
        <taxon>Alveolata</taxon>
        <taxon>Dinophyceae</taxon>
        <taxon>Suessiales</taxon>
        <taxon>Suessiaceae</taxon>
        <taxon>Polarella</taxon>
    </lineage>
</organism>
<evidence type="ECO:0000313" key="3">
    <source>
        <dbReference type="EMBL" id="CAE8582324.1"/>
    </source>
</evidence>
<evidence type="ECO:0000313" key="4">
    <source>
        <dbReference type="Proteomes" id="UP000654075"/>
    </source>
</evidence>
<keyword evidence="2" id="KW-0472">Membrane</keyword>
<dbReference type="Proteomes" id="UP000654075">
    <property type="component" value="Unassembled WGS sequence"/>
</dbReference>